<dbReference type="InterPro" id="IPR038729">
    <property type="entry name" value="Rad50/SbcC_AAA"/>
</dbReference>
<evidence type="ECO:0000256" key="2">
    <source>
        <dbReference type="ARBA" id="ARBA00011322"/>
    </source>
</evidence>
<organism evidence="7 8">
    <name type="scientific">Paenibacillus sabuli</name>
    <dbReference type="NCBI Taxonomy" id="2772509"/>
    <lineage>
        <taxon>Bacteria</taxon>
        <taxon>Bacillati</taxon>
        <taxon>Bacillota</taxon>
        <taxon>Bacilli</taxon>
        <taxon>Bacillales</taxon>
        <taxon>Paenibacillaceae</taxon>
        <taxon>Paenibacillus</taxon>
    </lineage>
</organism>
<feature type="domain" description="Rad50/SbcC-type AAA" evidence="6">
    <location>
        <begin position="5"/>
        <end position="211"/>
    </location>
</feature>
<sequence length="354" mass="40055">MRPIRLTMTAFGPYRDAETIDFAELQEQRLFVISGRTGAGKTSVFDAICYALYGTASGEDRADARMLRSHFADEAQHTSVELHFAVGTREYRVFRQLPHRKSGNKSETGGKAELYSRTGEEEEPALDRFTVGDVNAALERILGLTREQFSQIVMLPQGEFRKLLTSDTENKEDILRRIFRTSLLRKVEERFHERSKALREQLKEAHTKLDIYARQAADTLPQREHSRLGAVLGQEHRSAAQLLEGLHAEAAHYAARAGELKARHGAEQEQARELERLLRDATALVARFDELARTRAEQEALERQAPAIDQLRGELERSSRAAGLEPYEEQAQQAERLAASRRAARAEAAQAHER</sequence>
<evidence type="ECO:0000256" key="4">
    <source>
        <dbReference type="SAM" id="Coils"/>
    </source>
</evidence>
<feature type="compositionally biased region" description="Low complexity" evidence="5">
    <location>
        <begin position="329"/>
        <end position="354"/>
    </location>
</feature>
<dbReference type="AlphaFoldDB" id="A0A927BUL1"/>
<dbReference type="Proteomes" id="UP000621560">
    <property type="component" value="Unassembled WGS sequence"/>
</dbReference>
<dbReference type="PANTHER" id="PTHR32114:SF2">
    <property type="entry name" value="ABC TRANSPORTER ABCH.3"/>
    <property type="match status" value="1"/>
</dbReference>
<evidence type="ECO:0000313" key="8">
    <source>
        <dbReference type="Proteomes" id="UP000621560"/>
    </source>
</evidence>
<dbReference type="Gene3D" id="3.40.50.300">
    <property type="entry name" value="P-loop containing nucleotide triphosphate hydrolases"/>
    <property type="match status" value="1"/>
</dbReference>
<dbReference type="RefSeq" id="WP_190917682.1">
    <property type="nucleotide sequence ID" value="NZ_JACXIZ010000017.1"/>
</dbReference>
<keyword evidence="8" id="KW-1185">Reference proteome</keyword>
<evidence type="ECO:0000259" key="6">
    <source>
        <dbReference type="Pfam" id="PF13476"/>
    </source>
</evidence>
<reference evidence="7" key="1">
    <citation type="submission" date="2020-09" db="EMBL/GenBank/DDBJ databases">
        <title>A novel bacterium of genus Paenibacillus, isolated from South China Sea.</title>
        <authorList>
            <person name="Huang H."/>
            <person name="Mo K."/>
            <person name="Hu Y."/>
        </authorList>
    </citation>
    <scope>NUCLEOTIDE SEQUENCE</scope>
    <source>
        <strain evidence="7">IB182496</strain>
    </source>
</reference>
<evidence type="ECO:0000313" key="7">
    <source>
        <dbReference type="EMBL" id="MBD2845784.1"/>
    </source>
</evidence>
<dbReference type="Pfam" id="PF13476">
    <property type="entry name" value="AAA_23"/>
    <property type="match status" value="1"/>
</dbReference>
<feature type="region of interest" description="Disordered" evidence="5">
    <location>
        <begin position="304"/>
        <end position="354"/>
    </location>
</feature>
<feature type="non-terminal residue" evidence="7">
    <location>
        <position position="354"/>
    </location>
</feature>
<accession>A0A927BUL1</accession>
<protein>
    <recommendedName>
        <fullName evidence="3">Nuclease SbcCD subunit C</fullName>
    </recommendedName>
</protein>
<gene>
    <name evidence="7" type="ORF">IDH44_11330</name>
</gene>
<dbReference type="GO" id="GO:0006302">
    <property type="term" value="P:double-strand break repair"/>
    <property type="evidence" value="ECO:0007669"/>
    <property type="project" value="InterPro"/>
</dbReference>
<comment type="subunit">
    <text evidence="2">Heterodimer of SbcC and SbcD.</text>
</comment>
<dbReference type="InterPro" id="IPR027417">
    <property type="entry name" value="P-loop_NTPase"/>
</dbReference>
<keyword evidence="4" id="KW-0175">Coiled coil</keyword>
<dbReference type="PANTHER" id="PTHR32114">
    <property type="entry name" value="ABC TRANSPORTER ABCH.3"/>
    <property type="match status" value="1"/>
</dbReference>
<comment type="similarity">
    <text evidence="1">Belongs to the SMC family. SbcC subfamily.</text>
</comment>
<dbReference type="EMBL" id="JACXIZ010000017">
    <property type="protein sequence ID" value="MBD2845784.1"/>
    <property type="molecule type" value="Genomic_DNA"/>
</dbReference>
<evidence type="ECO:0000256" key="5">
    <source>
        <dbReference type="SAM" id="MobiDB-lite"/>
    </source>
</evidence>
<dbReference type="SUPFAM" id="SSF52540">
    <property type="entry name" value="P-loop containing nucleoside triphosphate hydrolases"/>
    <property type="match status" value="1"/>
</dbReference>
<dbReference type="GO" id="GO:0016887">
    <property type="term" value="F:ATP hydrolysis activity"/>
    <property type="evidence" value="ECO:0007669"/>
    <property type="project" value="InterPro"/>
</dbReference>
<proteinExistence type="inferred from homology"/>
<feature type="region of interest" description="Disordered" evidence="5">
    <location>
        <begin position="100"/>
        <end position="121"/>
    </location>
</feature>
<feature type="coiled-coil region" evidence="4">
    <location>
        <begin position="257"/>
        <end position="291"/>
    </location>
</feature>
<comment type="caution">
    <text evidence="7">The sequence shown here is derived from an EMBL/GenBank/DDBJ whole genome shotgun (WGS) entry which is preliminary data.</text>
</comment>
<name>A0A927BUL1_9BACL</name>
<evidence type="ECO:0000256" key="1">
    <source>
        <dbReference type="ARBA" id="ARBA00006930"/>
    </source>
</evidence>
<evidence type="ECO:0000256" key="3">
    <source>
        <dbReference type="ARBA" id="ARBA00013368"/>
    </source>
</evidence>